<organism evidence="8 9">
    <name type="scientific">Paenibacillus albiflavus</name>
    <dbReference type="NCBI Taxonomy" id="2545760"/>
    <lineage>
        <taxon>Bacteria</taxon>
        <taxon>Bacillati</taxon>
        <taxon>Bacillota</taxon>
        <taxon>Bacilli</taxon>
        <taxon>Bacillales</taxon>
        <taxon>Paenibacillaceae</taxon>
        <taxon>Paenibacillus</taxon>
    </lineage>
</organism>
<evidence type="ECO:0000256" key="3">
    <source>
        <dbReference type="ARBA" id="ARBA00023015"/>
    </source>
</evidence>
<keyword evidence="6" id="KW-0597">Phosphoprotein</keyword>
<dbReference type="AlphaFoldDB" id="A0A4R4E5L7"/>
<gene>
    <name evidence="8" type="ORF">E0485_20415</name>
</gene>
<dbReference type="SUPFAM" id="SSF52172">
    <property type="entry name" value="CheY-like"/>
    <property type="match status" value="1"/>
</dbReference>
<dbReference type="Gene3D" id="3.40.50.2300">
    <property type="match status" value="1"/>
</dbReference>
<dbReference type="Pfam" id="PF00072">
    <property type="entry name" value="Response_reg"/>
    <property type="match status" value="1"/>
</dbReference>
<dbReference type="InterPro" id="IPR011006">
    <property type="entry name" value="CheY-like_superfamily"/>
</dbReference>
<dbReference type="InterPro" id="IPR051677">
    <property type="entry name" value="AfsR-DnrI-RedD_regulator"/>
</dbReference>
<dbReference type="PROSITE" id="PS50110">
    <property type="entry name" value="RESPONSE_REGULATORY"/>
    <property type="match status" value="1"/>
</dbReference>
<dbReference type="InterPro" id="IPR005158">
    <property type="entry name" value="BTAD"/>
</dbReference>
<evidence type="ECO:0000259" key="7">
    <source>
        <dbReference type="PROSITE" id="PS50110"/>
    </source>
</evidence>
<keyword evidence="3" id="KW-0805">Transcription regulation</keyword>
<dbReference type="Pfam" id="PF03704">
    <property type="entry name" value="BTAD"/>
    <property type="match status" value="1"/>
</dbReference>
<keyword evidence="2" id="KW-0902">Two-component regulatory system</keyword>
<dbReference type="OrthoDB" id="3190595at2"/>
<comment type="similarity">
    <text evidence="1">Belongs to the AfsR/DnrI/RedD regulatory family.</text>
</comment>
<dbReference type="Gene3D" id="1.10.10.10">
    <property type="entry name" value="Winged helix-like DNA-binding domain superfamily/Winged helix DNA-binding domain"/>
    <property type="match status" value="1"/>
</dbReference>
<evidence type="ECO:0000256" key="2">
    <source>
        <dbReference type="ARBA" id="ARBA00023012"/>
    </source>
</evidence>
<comment type="caution">
    <text evidence="8">The sequence shown here is derived from an EMBL/GenBank/DDBJ whole genome shotgun (WGS) entry which is preliminary data.</text>
</comment>
<evidence type="ECO:0000256" key="4">
    <source>
        <dbReference type="ARBA" id="ARBA00023125"/>
    </source>
</evidence>
<dbReference type="InterPro" id="IPR036388">
    <property type="entry name" value="WH-like_DNA-bd_sf"/>
</dbReference>
<keyword evidence="4" id="KW-0238">DNA-binding</keyword>
<dbReference type="Gene3D" id="1.25.40.10">
    <property type="entry name" value="Tetratricopeptide repeat domain"/>
    <property type="match status" value="1"/>
</dbReference>
<sequence>MFSAVIVEDEELILDLMKHIIGQSNQYVILGAFVDPHEALAAIPILKPDVLFLDVEMPRMNGMELARQINEVLDEVKIIFTTAYKQYALEAFQVYAFDYILKPVTPAAIERITNRLLKQPRPPKTAVIEQRKAVIRLFGGLEIRNMEGVLVHFPTRKAEELLAYFLCHPAKEISKWQLIDRLWPEMEEDRATANLHNTVYRVKKMLREHSLEMDILKLNDGYMLELGTQLYDVLEYQRATLSIMDASIDVILAEQLCMMYQGALLNGKDYIWKLPLEEALYRQYSAMMLHLLQIDLATRSWENAELKITTFLRQYPLHEEMNQALIELYVQTGKRERAMKHYSKFEVLYRDEYDCDPPEELQRLAALAK</sequence>
<dbReference type="SUPFAM" id="SSF48452">
    <property type="entry name" value="TPR-like"/>
    <property type="match status" value="1"/>
</dbReference>
<name>A0A4R4E5L7_9BACL</name>
<dbReference type="RefSeq" id="WP_132419919.1">
    <property type="nucleotide sequence ID" value="NZ_SKFG01000028.1"/>
</dbReference>
<evidence type="ECO:0000256" key="5">
    <source>
        <dbReference type="ARBA" id="ARBA00023163"/>
    </source>
</evidence>
<proteinExistence type="inferred from homology"/>
<keyword evidence="5" id="KW-0804">Transcription</keyword>
<feature type="domain" description="Response regulatory" evidence="7">
    <location>
        <begin position="3"/>
        <end position="117"/>
    </location>
</feature>
<evidence type="ECO:0000313" key="8">
    <source>
        <dbReference type="EMBL" id="TCZ74040.1"/>
    </source>
</evidence>
<feature type="modified residue" description="4-aspartylphosphate" evidence="6">
    <location>
        <position position="54"/>
    </location>
</feature>
<dbReference type="InterPro" id="IPR016032">
    <property type="entry name" value="Sig_transdc_resp-reg_C-effctor"/>
</dbReference>
<dbReference type="SMART" id="SM00448">
    <property type="entry name" value="REC"/>
    <property type="match status" value="1"/>
</dbReference>
<dbReference type="PANTHER" id="PTHR35807">
    <property type="entry name" value="TRANSCRIPTIONAL REGULATOR REDD-RELATED"/>
    <property type="match status" value="1"/>
</dbReference>
<evidence type="ECO:0000256" key="1">
    <source>
        <dbReference type="ARBA" id="ARBA00005820"/>
    </source>
</evidence>
<evidence type="ECO:0000256" key="6">
    <source>
        <dbReference type="PROSITE-ProRule" id="PRU00169"/>
    </source>
</evidence>
<dbReference type="InterPro" id="IPR001789">
    <property type="entry name" value="Sig_transdc_resp-reg_receiver"/>
</dbReference>
<reference evidence="8 9" key="1">
    <citation type="submission" date="2019-03" db="EMBL/GenBank/DDBJ databases">
        <authorList>
            <person name="Kim M.K.M."/>
        </authorList>
    </citation>
    <scope>NUCLEOTIDE SEQUENCE [LARGE SCALE GENOMIC DNA]</scope>
    <source>
        <strain evidence="8 9">18JY21-1</strain>
    </source>
</reference>
<dbReference type="GO" id="GO:0006355">
    <property type="term" value="P:regulation of DNA-templated transcription"/>
    <property type="evidence" value="ECO:0007669"/>
    <property type="project" value="InterPro"/>
</dbReference>
<evidence type="ECO:0000313" key="9">
    <source>
        <dbReference type="Proteomes" id="UP000295418"/>
    </source>
</evidence>
<dbReference type="InterPro" id="IPR011990">
    <property type="entry name" value="TPR-like_helical_dom_sf"/>
</dbReference>
<dbReference type="SUPFAM" id="SSF46894">
    <property type="entry name" value="C-terminal effector domain of the bipartite response regulators"/>
    <property type="match status" value="1"/>
</dbReference>
<dbReference type="EMBL" id="SKFG01000028">
    <property type="protein sequence ID" value="TCZ74040.1"/>
    <property type="molecule type" value="Genomic_DNA"/>
</dbReference>
<protein>
    <submittedName>
        <fullName evidence="8">Response regulator</fullName>
    </submittedName>
</protein>
<accession>A0A4R4E5L7</accession>
<dbReference type="Proteomes" id="UP000295418">
    <property type="component" value="Unassembled WGS sequence"/>
</dbReference>
<keyword evidence="9" id="KW-1185">Reference proteome</keyword>
<dbReference type="SMART" id="SM00862">
    <property type="entry name" value="Trans_reg_C"/>
    <property type="match status" value="1"/>
</dbReference>
<dbReference type="SMART" id="SM01043">
    <property type="entry name" value="BTAD"/>
    <property type="match status" value="1"/>
</dbReference>
<dbReference type="GO" id="GO:0000160">
    <property type="term" value="P:phosphorelay signal transduction system"/>
    <property type="evidence" value="ECO:0007669"/>
    <property type="project" value="UniProtKB-KW"/>
</dbReference>
<dbReference type="GO" id="GO:0003677">
    <property type="term" value="F:DNA binding"/>
    <property type="evidence" value="ECO:0007669"/>
    <property type="project" value="UniProtKB-KW"/>
</dbReference>
<dbReference type="InterPro" id="IPR001867">
    <property type="entry name" value="OmpR/PhoB-type_DNA-bd"/>
</dbReference>